<dbReference type="Pfam" id="PF13561">
    <property type="entry name" value="adh_short_C2"/>
    <property type="match status" value="1"/>
</dbReference>
<dbReference type="PROSITE" id="PS00061">
    <property type="entry name" value="ADH_SHORT"/>
    <property type="match status" value="1"/>
</dbReference>
<dbReference type="OrthoDB" id="5363038at2"/>
<proteinExistence type="inferred from homology"/>
<dbReference type="FunFam" id="3.40.50.720:FF:000084">
    <property type="entry name" value="Short-chain dehydrogenase reductase"/>
    <property type="match status" value="1"/>
</dbReference>
<dbReference type="EMBL" id="CP012332">
    <property type="protein sequence ID" value="AKU92252.1"/>
    <property type="molecule type" value="Genomic_DNA"/>
</dbReference>
<dbReference type="Proteomes" id="UP000055590">
    <property type="component" value="Chromosome"/>
</dbReference>
<organism evidence="3 4">
    <name type="scientific">Vulgatibacter incomptus</name>
    <dbReference type="NCBI Taxonomy" id="1391653"/>
    <lineage>
        <taxon>Bacteria</taxon>
        <taxon>Pseudomonadati</taxon>
        <taxon>Myxococcota</taxon>
        <taxon>Myxococcia</taxon>
        <taxon>Myxococcales</taxon>
        <taxon>Cystobacterineae</taxon>
        <taxon>Vulgatibacteraceae</taxon>
        <taxon>Vulgatibacter</taxon>
    </lineage>
</organism>
<dbReference type="Gene3D" id="3.40.50.720">
    <property type="entry name" value="NAD(P)-binding Rossmann-like Domain"/>
    <property type="match status" value="1"/>
</dbReference>
<comment type="similarity">
    <text evidence="1">Belongs to the short-chain dehydrogenases/reductases (SDR) family.</text>
</comment>
<dbReference type="PRINTS" id="PR00081">
    <property type="entry name" value="GDHRDH"/>
</dbReference>
<dbReference type="SMART" id="SM00822">
    <property type="entry name" value="PKS_KR"/>
    <property type="match status" value="1"/>
</dbReference>
<dbReference type="RefSeq" id="WP_050726451.1">
    <property type="nucleotide sequence ID" value="NZ_CP012332.1"/>
</dbReference>
<keyword evidence="4" id="KW-1185">Reference proteome</keyword>
<dbReference type="PANTHER" id="PTHR42879:SF2">
    <property type="entry name" value="3-OXOACYL-[ACYL-CARRIER-PROTEIN] REDUCTASE FABG"/>
    <property type="match status" value="1"/>
</dbReference>
<reference evidence="3 4" key="1">
    <citation type="submission" date="2015-08" db="EMBL/GenBank/DDBJ databases">
        <authorList>
            <person name="Babu N.S."/>
            <person name="Beckwith C.J."/>
            <person name="Beseler K.G."/>
            <person name="Brison A."/>
            <person name="Carone J.V."/>
            <person name="Caskin T.P."/>
            <person name="Diamond M."/>
            <person name="Durham M.E."/>
            <person name="Foxe J.M."/>
            <person name="Go M."/>
            <person name="Henderson B.A."/>
            <person name="Jones I.B."/>
            <person name="McGettigan J.A."/>
            <person name="Micheletti S.J."/>
            <person name="Nasrallah M.E."/>
            <person name="Ortiz D."/>
            <person name="Piller C.R."/>
            <person name="Privatt S.R."/>
            <person name="Schneider S.L."/>
            <person name="Sharp S."/>
            <person name="Smith T.C."/>
            <person name="Stanton J.D."/>
            <person name="Ullery H.E."/>
            <person name="Wilson R.J."/>
            <person name="Serrano M.G."/>
            <person name="Buck G."/>
            <person name="Lee V."/>
            <person name="Wang Y."/>
            <person name="Carvalho R."/>
            <person name="Voegtly L."/>
            <person name="Shi R."/>
            <person name="Duckworth R."/>
            <person name="Johnson A."/>
            <person name="Loviza R."/>
            <person name="Walstead R."/>
            <person name="Shah Z."/>
            <person name="Kiflezghi M."/>
            <person name="Wade K."/>
            <person name="Ball S.L."/>
            <person name="Bradley K.W."/>
            <person name="Asai D.J."/>
            <person name="Bowman C.A."/>
            <person name="Russell D.A."/>
            <person name="Pope W.H."/>
            <person name="Jacobs-Sera D."/>
            <person name="Hendrix R.W."/>
            <person name="Hatfull G.F."/>
        </authorList>
    </citation>
    <scope>NUCLEOTIDE SEQUENCE [LARGE SCALE GENOMIC DNA]</scope>
    <source>
        <strain evidence="3 4">DSM 27710</strain>
    </source>
</reference>
<dbReference type="InterPro" id="IPR057326">
    <property type="entry name" value="KR_dom"/>
</dbReference>
<sequence>MAKPLDGLVALVTGASRGIGKACAIALAEQGANVALCSRELKACEETAAAIRAEGGAASAFALDVTDDRQVEDCVALVAASFGPIDIVVNNAGIAFSAPLHRTSLAELRRVLEVNLVGAFAVIHAVLPSMLERRRGRVINIASTAGRAGYRYTTAYSASKHALVGLTRSLAHEVAPKGITVNAVCPGWTETEMLEASARKISEVTGRSREEAVAELAHMNAIGRLIRPEEVARAVAFLADPAAGGITGQLLNVDGGEILA</sequence>
<accession>A0A0K1PFH5</accession>
<dbReference type="PANTHER" id="PTHR42879">
    <property type="entry name" value="3-OXOACYL-(ACYL-CARRIER-PROTEIN) REDUCTASE"/>
    <property type="match status" value="1"/>
</dbReference>
<dbReference type="InterPro" id="IPR002347">
    <property type="entry name" value="SDR_fam"/>
</dbReference>
<dbReference type="NCBIfam" id="NF009466">
    <property type="entry name" value="PRK12826.1-2"/>
    <property type="match status" value="1"/>
</dbReference>
<protein>
    <submittedName>
        <fullName evidence="3">3-oxoacyl-[acyl-carrier protein] reductase</fullName>
    </submittedName>
</protein>
<dbReference type="PRINTS" id="PR00080">
    <property type="entry name" value="SDRFAMILY"/>
</dbReference>
<dbReference type="KEGG" id="vin:AKJ08_2639"/>
<dbReference type="InterPro" id="IPR020904">
    <property type="entry name" value="Sc_DH/Rdtase_CS"/>
</dbReference>
<dbReference type="NCBIfam" id="NF005559">
    <property type="entry name" value="PRK07231.1"/>
    <property type="match status" value="1"/>
</dbReference>
<gene>
    <name evidence="3" type="ORF">AKJ08_2639</name>
</gene>
<evidence type="ECO:0000313" key="4">
    <source>
        <dbReference type="Proteomes" id="UP000055590"/>
    </source>
</evidence>
<evidence type="ECO:0000259" key="2">
    <source>
        <dbReference type="SMART" id="SM00822"/>
    </source>
</evidence>
<dbReference type="GO" id="GO:0032787">
    <property type="term" value="P:monocarboxylic acid metabolic process"/>
    <property type="evidence" value="ECO:0007669"/>
    <property type="project" value="UniProtKB-ARBA"/>
</dbReference>
<feature type="domain" description="Ketoreductase" evidence="2">
    <location>
        <begin position="8"/>
        <end position="191"/>
    </location>
</feature>
<dbReference type="AlphaFoldDB" id="A0A0K1PFH5"/>
<evidence type="ECO:0000256" key="1">
    <source>
        <dbReference type="ARBA" id="ARBA00006484"/>
    </source>
</evidence>
<dbReference type="InterPro" id="IPR036291">
    <property type="entry name" value="NAD(P)-bd_dom_sf"/>
</dbReference>
<dbReference type="STRING" id="1391653.AKJ08_2639"/>
<dbReference type="SUPFAM" id="SSF51735">
    <property type="entry name" value="NAD(P)-binding Rossmann-fold domains"/>
    <property type="match status" value="1"/>
</dbReference>
<dbReference type="CDD" id="cd05233">
    <property type="entry name" value="SDR_c"/>
    <property type="match status" value="1"/>
</dbReference>
<dbReference type="InterPro" id="IPR050259">
    <property type="entry name" value="SDR"/>
</dbReference>
<evidence type="ECO:0000313" key="3">
    <source>
        <dbReference type="EMBL" id="AKU92252.1"/>
    </source>
</evidence>
<name>A0A0K1PFH5_9BACT</name>